<dbReference type="STRING" id="364199.SAMN04489858_1261"/>
<organism evidence="1 2">
    <name type="scientific">Paracoccus homiensis</name>
    <dbReference type="NCBI Taxonomy" id="364199"/>
    <lineage>
        <taxon>Bacteria</taxon>
        <taxon>Pseudomonadati</taxon>
        <taxon>Pseudomonadota</taxon>
        <taxon>Alphaproteobacteria</taxon>
        <taxon>Rhodobacterales</taxon>
        <taxon>Paracoccaceae</taxon>
        <taxon>Paracoccus</taxon>
    </lineage>
</organism>
<dbReference type="Proteomes" id="UP000199180">
    <property type="component" value="Unassembled WGS sequence"/>
</dbReference>
<protein>
    <submittedName>
        <fullName evidence="1">Uncharacterized protein</fullName>
    </submittedName>
</protein>
<dbReference type="EMBL" id="FOHO01000026">
    <property type="protein sequence ID" value="SEU08894.1"/>
    <property type="molecule type" value="Genomic_DNA"/>
</dbReference>
<name>A0A1I0JFX6_9RHOB</name>
<accession>A0A1I0JFX6</accession>
<evidence type="ECO:0000313" key="2">
    <source>
        <dbReference type="Proteomes" id="UP000199180"/>
    </source>
</evidence>
<dbReference type="AlphaFoldDB" id="A0A1I0JFX6"/>
<gene>
    <name evidence="1" type="ORF">SAMN04489858_1261</name>
</gene>
<sequence length="53" mass="5654">MAPAAVLATAHETPRDTPDVQLEIVLRNGRRLLVPSSVDPGVLARLLPVLEGQ</sequence>
<keyword evidence="2" id="KW-1185">Reference proteome</keyword>
<reference evidence="1 2" key="1">
    <citation type="submission" date="2016-10" db="EMBL/GenBank/DDBJ databases">
        <authorList>
            <person name="de Groot N.N."/>
        </authorList>
    </citation>
    <scope>NUCLEOTIDE SEQUENCE [LARGE SCALE GENOMIC DNA]</scope>
    <source>
        <strain evidence="1 2">DSM 17862</strain>
    </source>
</reference>
<proteinExistence type="predicted"/>
<evidence type="ECO:0000313" key="1">
    <source>
        <dbReference type="EMBL" id="SEU08894.1"/>
    </source>
</evidence>